<keyword evidence="1 2" id="KW-0349">Heme</keyword>
<dbReference type="InterPro" id="IPR036396">
    <property type="entry name" value="Cyt_P450_sf"/>
</dbReference>
<dbReference type="PRINTS" id="PR00463">
    <property type="entry name" value="EP450I"/>
</dbReference>
<evidence type="ECO:0000256" key="1">
    <source>
        <dbReference type="PIRSR" id="PIRSR602401-1"/>
    </source>
</evidence>
<proteinExistence type="inferred from homology"/>
<dbReference type="SUPFAM" id="SSF48264">
    <property type="entry name" value="Cytochrome P450"/>
    <property type="match status" value="1"/>
</dbReference>
<evidence type="ECO:0000313" key="3">
    <source>
        <dbReference type="Proteomes" id="UP000504607"/>
    </source>
</evidence>
<organism evidence="3 4">
    <name type="scientific">Elaeis guineensis var. tenera</name>
    <name type="common">Oil palm</name>
    <dbReference type="NCBI Taxonomy" id="51953"/>
    <lineage>
        <taxon>Eukaryota</taxon>
        <taxon>Viridiplantae</taxon>
        <taxon>Streptophyta</taxon>
        <taxon>Embryophyta</taxon>
        <taxon>Tracheophyta</taxon>
        <taxon>Spermatophyta</taxon>
        <taxon>Magnoliopsida</taxon>
        <taxon>Liliopsida</taxon>
        <taxon>Arecaceae</taxon>
        <taxon>Arecoideae</taxon>
        <taxon>Cocoseae</taxon>
        <taxon>Elaeidinae</taxon>
        <taxon>Elaeis</taxon>
    </lineage>
</organism>
<dbReference type="Proteomes" id="UP000504607">
    <property type="component" value="Chromosome 11"/>
</dbReference>
<keyword evidence="2" id="KW-0560">Oxidoreductase</keyword>
<protein>
    <submittedName>
        <fullName evidence="4">Flavonoid 3'-monooxygenase</fullName>
    </submittedName>
</protein>
<dbReference type="GO" id="GO:0005506">
    <property type="term" value="F:iron ion binding"/>
    <property type="evidence" value="ECO:0007669"/>
    <property type="project" value="InterPro"/>
</dbReference>
<accession>A0A6I9RXI1</accession>
<keyword evidence="1 2" id="KW-0479">Metal-binding</keyword>
<gene>
    <name evidence="4" type="primary">LOC105054386</name>
</gene>
<reference evidence="4" key="1">
    <citation type="submission" date="2025-08" db="UniProtKB">
        <authorList>
            <consortium name="RefSeq"/>
        </authorList>
    </citation>
    <scope>IDENTIFICATION</scope>
</reference>
<dbReference type="GeneID" id="105054386"/>
<dbReference type="RefSeq" id="XP_010934173.1">
    <property type="nucleotide sequence ID" value="XM_010935871.3"/>
</dbReference>
<dbReference type="InterPro" id="IPR001128">
    <property type="entry name" value="Cyt_P450"/>
</dbReference>
<dbReference type="PRINTS" id="PR00385">
    <property type="entry name" value="P450"/>
</dbReference>
<evidence type="ECO:0000313" key="4">
    <source>
        <dbReference type="RefSeq" id="XP_010934173.1"/>
    </source>
</evidence>
<dbReference type="KEGG" id="egu:105054386"/>
<dbReference type="PANTHER" id="PTHR47951:SF7">
    <property type="entry name" value="FLAVONOID 3',5'-HYDROXYLASE-LIKE ISOFORM X1"/>
    <property type="match status" value="1"/>
</dbReference>
<name>A0A6I9RXI1_ELAGV</name>
<dbReference type="InterPro" id="IPR002401">
    <property type="entry name" value="Cyt_P450_E_grp-I"/>
</dbReference>
<dbReference type="InterPro" id="IPR017972">
    <property type="entry name" value="Cyt_P450_CS"/>
</dbReference>
<dbReference type="InParanoid" id="A0A6I9RXI1"/>
<dbReference type="AlphaFoldDB" id="A0A6I9RXI1"/>
<sequence length="537" mass="60519">MTRVPFAKLVGAIHGGWRWWWDGTNSRDELARVALTLSIPLLLILWLYTLRHKTWKGTHPLPPGPRGLPLVGNLPFLGPNLHQCFSQYARTYGPIFKLHLGNKLFVVVSSPSIAKEVYRENDIIFSNHDQPIAARVISYNGSNLVRCPYGPTWRMLRRVFVNELLNSRILDARYRLRRLEIRRMVRNLYTKNGTAINVGEVAFATTLNLLTSMLCGGELEWETMGTEFRRAVVETVELMGRRNISDFFPFLAWFDLQGVEREIKERVSWLDRVYEAMIEERVRLDGAVGEGGEKGEERKDILSMLLRIRNDGDAEVPLTDANLKGLITDLLVGGTNTTSTTVEWVMAELMHHPDINRRARQELAAVVGGPDAAVEESHVPRLKYLRAVIKEALRLHPVVPLLVPRVPSEPCVLGGGYLIPAGARVVTNVWAIHTDPWLWDSSAEFRPERFLNEGGGGGGGAEFRYFPFGAGRRRCAGLALVERMLPLLVATLLHAFEWRVPEGVELDLCERPGVTMTKEKPVLAIPTPRFSNPDIYG</sequence>
<keyword evidence="3" id="KW-1185">Reference proteome</keyword>
<keyword evidence="2" id="KW-0503">Monooxygenase</keyword>
<dbReference type="OrthoDB" id="2789670at2759"/>
<comment type="similarity">
    <text evidence="2">Belongs to the cytochrome P450 family.</text>
</comment>
<keyword evidence="1 2" id="KW-0408">Iron</keyword>
<dbReference type="GO" id="GO:0016705">
    <property type="term" value="F:oxidoreductase activity, acting on paired donors, with incorporation or reduction of molecular oxygen"/>
    <property type="evidence" value="ECO:0007669"/>
    <property type="project" value="InterPro"/>
</dbReference>
<evidence type="ECO:0000256" key="2">
    <source>
        <dbReference type="RuleBase" id="RU000461"/>
    </source>
</evidence>
<dbReference type="GO" id="GO:0004497">
    <property type="term" value="F:monooxygenase activity"/>
    <property type="evidence" value="ECO:0007669"/>
    <property type="project" value="UniProtKB-KW"/>
</dbReference>
<dbReference type="GO" id="GO:0020037">
    <property type="term" value="F:heme binding"/>
    <property type="evidence" value="ECO:0007669"/>
    <property type="project" value="InterPro"/>
</dbReference>
<dbReference type="PROSITE" id="PS00086">
    <property type="entry name" value="CYTOCHROME_P450"/>
    <property type="match status" value="1"/>
</dbReference>
<dbReference type="Pfam" id="PF00067">
    <property type="entry name" value="p450"/>
    <property type="match status" value="1"/>
</dbReference>
<feature type="binding site" description="axial binding residue" evidence="1">
    <location>
        <position position="475"/>
    </location>
    <ligand>
        <name>heme</name>
        <dbReference type="ChEBI" id="CHEBI:30413"/>
    </ligand>
    <ligandPart>
        <name>Fe</name>
        <dbReference type="ChEBI" id="CHEBI:18248"/>
    </ligandPart>
</feature>
<dbReference type="Gene3D" id="1.10.630.10">
    <property type="entry name" value="Cytochrome P450"/>
    <property type="match status" value="1"/>
</dbReference>
<dbReference type="PANTHER" id="PTHR47951">
    <property type="entry name" value="OS08G0547900 PROTEIN"/>
    <property type="match status" value="1"/>
</dbReference>
<comment type="cofactor">
    <cofactor evidence="1">
        <name>heme</name>
        <dbReference type="ChEBI" id="CHEBI:30413"/>
    </cofactor>
</comment>